<gene>
    <name evidence="2" type="ORF">A2799_00680</name>
</gene>
<accession>A0A1F7GI82</accession>
<comment type="caution">
    <text evidence="2">The sequence shown here is derived from an EMBL/GenBank/DDBJ whole genome shotgun (WGS) entry which is preliminary data.</text>
</comment>
<proteinExistence type="predicted"/>
<name>A0A1F7GI82_9BACT</name>
<evidence type="ECO:0000313" key="2">
    <source>
        <dbReference type="EMBL" id="OGK18484.1"/>
    </source>
</evidence>
<sequence>MAANFTPIDFLLTPVPAPSSPQQVSAGTVERPIPIQKTEVSTVDENQEEKEPQEERESSENQNKTDDFMDVHQEVPVIPQDVADAGVAVSPTATATLQPVLKLPLEDVKIEEGLKAPTSSGLRWLAEFCLYLLKQTHFTLKKVHGKMMRVKT</sequence>
<dbReference type="Proteomes" id="UP000176850">
    <property type="component" value="Unassembled WGS sequence"/>
</dbReference>
<reference evidence="2 3" key="1">
    <citation type="journal article" date="2016" name="Nat. Commun.">
        <title>Thousands of microbial genomes shed light on interconnected biogeochemical processes in an aquifer system.</title>
        <authorList>
            <person name="Anantharaman K."/>
            <person name="Brown C.T."/>
            <person name="Hug L.A."/>
            <person name="Sharon I."/>
            <person name="Castelle C.J."/>
            <person name="Probst A.J."/>
            <person name="Thomas B.C."/>
            <person name="Singh A."/>
            <person name="Wilkins M.J."/>
            <person name="Karaoz U."/>
            <person name="Brodie E.L."/>
            <person name="Williams K.H."/>
            <person name="Hubbard S.S."/>
            <person name="Banfield J.F."/>
        </authorList>
    </citation>
    <scope>NUCLEOTIDE SEQUENCE [LARGE SCALE GENOMIC DNA]</scope>
</reference>
<dbReference type="AlphaFoldDB" id="A0A1F7GI82"/>
<feature type="region of interest" description="Disordered" evidence="1">
    <location>
        <begin position="1"/>
        <end position="67"/>
    </location>
</feature>
<organism evidence="2 3">
    <name type="scientific">Candidatus Roizmanbacteria bacterium RIFCSPHIGHO2_01_FULL_39_24</name>
    <dbReference type="NCBI Taxonomy" id="1802032"/>
    <lineage>
        <taxon>Bacteria</taxon>
        <taxon>Candidatus Roizmaniibacteriota</taxon>
    </lineage>
</organism>
<evidence type="ECO:0000313" key="3">
    <source>
        <dbReference type="Proteomes" id="UP000176850"/>
    </source>
</evidence>
<dbReference type="EMBL" id="MFZH01000031">
    <property type="protein sequence ID" value="OGK18484.1"/>
    <property type="molecule type" value="Genomic_DNA"/>
</dbReference>
<evidence type="ECO:0000256" key="1">
    <source>
        <dbReference type="SAM" id="MobiDB-lite"/>
    </source>
</evidence>
<protein>
    <submittedName>
        <fullName evidence="2">Uncharacterized protein</fullName>
    </submittedName>
</protein>
<feature type="compositionally biased region" description="Basic and acidic residues" evidence="1">
    <location>
        <begin position="49"/>
        <end position="67"/>
    </location>
</feature>